<dbReference type="InterPro" id="IPR013783">
    <property type="entry name" value="Ig-like_fold"/>
</dbReference>
<organism evidence="6 7">
    <name type="scientific">Pangasianodon hypophthalmus</name>
    <name type="common">Striped catfish</name>
    <name type="synonym">Helicophagus hypophthalmus</name>
    <dbReference type="NCBI Taxonomy" id="310915"/>
    <lineage>
        <taxon>Eukaryota</taxon>
        <taxon>Metazoa</taxon>
        <taxon>Chordata</taxon>
        <taxon>Craniata</taxon>
        <taxon>Vertebrata</taxon>
        <taxon>Euteleostomi</taxon>
        <taxon>Actinopterygii</taxon>
        <taxon>Neopterygii</taxon>
        <taxon>Teleostei</taxon>
        <taxon>Ostariophysi</taxon>
        <taxon>Siluriformes</taxon>
        <taxon>Pangasiidae</taxon>
        <taxon>Pangasianodon</taxon>
    </lineage>
</organism>
<dbReference type="InterPro" id="IPR051755">
    <property type="entry name" value="Ig-like_CS_Receptor"/>
</dbReference>
<evidence type="ECO:0000256" key="1">
    <source>
        <dbReference type="ARBA" id="ARBA00023157"/>
    </source>
</evidence>
<keyword evidence="1" id="KW-1015">Disulfide bond</keyword>
<accession>A0A5N5JJS0</accession>
<dbReference type="SUPFAM" id="SSF48726">
    <property type="entry name" value="Immunoglobulin"/>
    <property type="match status" value="2"/>
</dbReference>
<dbReference type="InterPro" id="IPR007110">
    <property type="entry name" value="Ig-like_dom"/>
</dbReference>
<evidence type="ECO:0000256" key="2">
    <source>
        <dbReference type="ARBA" id="ARBA00023180"/>
    </source>
</evidence>
<keyword evidence="2" id="KW-0325">Glycoprotein</keyword>
<dbReference type="PANTHER" id="PTHR19971">
    <property type="entry name" value="SIGNAL-REGULATORY PROTEIN BETA"/>
    <property type="match status" value="1"/>
</dbReference>
<keyword evidence="4" id="KW-0732">Signal</keyword>
<keyword evidence="7" id="KW-1185">Reference proteome</keyword>
<keyword evidence="3" id="KW-0472">Membrane</keyword>
<evidence type="ECO:0000259" key="5">
    <source>
        <dbReference type="PROSITE" id="PS50835"/>
    </source>
</evidence>
<dbReference type="PROSITE" id="PS50835">
    <property type="entry name" value="IG_LIKE"/>
    <property type="match status" value="2"/>
</dbReference>
<dbReference type="Pfam" id="PF07686">
    <property type="entry name" value="V-set"/>
    <property type="match status" value="1"/>
</dbReference>
<dbReference type="InterPro" id="IPR003597">
    <property type="entry name" value="Ig_C1-set"/>
</dbReference>
<evidence type="ECO:0000256" key="3">
    <source>
        <dbReference type="SAM" id="Phobius"/>
    </source>
</evidence>
<dbReference type="SMART" id="SM00409">
    <property type="entry name" value="IG"/>
    <property type="match status" value="1"/>
</dbReference>
<dbReference type="Proteomes" id="UP000327468">
    <property type="component" value="Chromosome 29"/>
</dbReference>
<feature type="signal peptide" evidence="4">
    <location>
        <begin position="1"/>
        <end position="30"/>
    </location>
</feature>
<dbReference type="EMBL" id="VFJC01000030">
    <property type="protein sequence ID" value="KAB5517713.1"/>
    <property type="molecule type" value="Genomic_DNA"/>
</dbReference>
<feature type="domain" description="Ig-like" evidence="5">
    <location>
        <begin position="137"/>
        <end position="226"/>
    </location>
</feature>
<dbReference type="InterPro" id="IPR036179">
    <property type="entry name" value="Ig-like_dom_sf"/>
</dbReference>
<feature type="transmembrane region" description="Helical" evidence="3">
    <location>
        <begin position="241"/>
        <end position="264"/>
    </location>
</feature>
<dbReference type="Gene3D" id="2.60.40.10">
    <property type="entry name" value="Immunoglobulins"/>
    <property type="match status" value="2"/>
</dbReference>
<name>A0A5N5JJS0_PANHP</name>
<keyword evidence="3" id="KW-0812">Transmembrane</keyword>
<evidence type="ECO:0000313" key="6">
    <source>
        <dbReference type="EMBL" id="KAB5517713.1"/>
    </source>
</evidence>
<comment type="caution">
    <text evidence="6">The sequence shown here is derived from an EMBL/GenBank/DDBJ whole genome shotgun (WGS) entry which is preliminary data.</text>
</comment>
<evidence type="ECO:0000256" key="4">
    <source>
        <dbReference type="SAM" id="SignalP"/>
    </source>
</evidence>
<evidence type="ECO:0000313" key="7">
    <source>
        <dbReference type="Proteomes" id="UP000327468"/>
    </source>
</evidence>
<sequence>MFEIRETERFSMAARLLLLCCVCTLRTSLSSVVTQSPEFINASIGDSFTLKCTRDLPTAYCYSSISWYKVNPRTGKLGEVRKGEDKLEDDKQTCTRTIVNAQVQDSGIYYCTSLHDKMVFIGTGTRVVISDTRPLKPSIVLYTPMEVDTPSVLLQCVVMDVVPSQIRVLWLIDGDERTGWTESGWTGHDDSASEFTRAQITIPADEWREAAHIIECVVMYENQTMSQTLQRQSHSDSTCTWLLYGGCSVAVFTIAVALAVVMCLRKEKRATFPVKRHCADVDTQRKKQTQGKQDTLRTHLEKTSTASEVEYSCLNPEFLKLQTNTPTLELH</sequence>
<keyword evidence="3" id="KW-1133">Transmembrane helix</keyword>
<reference evidence="6 7" key="1">
    <citation type="submission" date="2019-06" db="EMBL/GenBank/DDBJ databases">
        <title>A chromosome-scale genome assembly of the striped catfish, Pangasianodon hypophthalmus.</title>
        <authorList>
            <person name="Wen M."/>
            <person name="Zahm M."/>
            <person name="Roques C."/>
            <person name="Cabau C."/>
            <person name="Klopp C."/>
            <person name="Donnadieu C."/>
            <person name="Jouanno E."/>
            <person name="Avarre J.-C."/>
            <person name="Campet M."/>
            <person name="Ha T.T.T."/>
            <person name="Dugue R."/>
            <person name="Lampietro C."/>
            <person name="Louis A."/>
            <person name="Herpin A."/>
            <person name="Echchiki A."/>
            <person name="Berthelot C."/>
            <person name="Parey E."/>
            <person name="Roest-Crollius H."/>
            <person name="Braasch I."/>
            <person name="Postlethwait J."/>
            <person name="Bobe J."/>
            <person name="Montfort J."/>
            <person name="Bouchez O."/>
            <person name="Begum T."/>
            <person name="Schartl M."/>
            <person name="Guiguen Y."/>
        </authorList>
    </citation>
    <scope>NUCLEOTIDE SEQUENCE [LARGE SCALE GENOMIC DNA]</scope>
    <source>
        <strain evidence="6 7">Indonesia</strain>
        <tissue evidence="6">Blood</tissue>
    </source>
</reference>
<proteinExistence type="predicted"/>
<dbReference type="Pfam" id="PF07654">
    <property type="entry name" value="C1-set"/>
    <property type="match status" value="1"/>
</dbReference>
<feature type="domain" description="Ig-like" evidence="5">
    <location>
        <begin position="31"/>
        <end position="130"/>
    </location>
</feature>
<dbReference type="CDD" id="cd00099">
    <property type="entry name" value="IgV"/>
    <property type="match status" value="1"/>
</dbReference>
<feature type="chain" id="PRO_5024437884" description="Ig-like domain-containing protein" evidence="4">
    <location>
        <begin position="31"/>
        <end position="331"/>
    </location>
</feature>
<dbReference type="InterPro" id="IPR003599">
    <property type="entry name" value="Ig_sub"/>
</dbReference>
<dbReference type="InterPro" id="IPR013106">
    <property type="entry name" value="Ig_V-set"/>
</dbReference>
<gene>
    <name evidence="6" type="ORF">PHYPO_G00170390</name>
</gene>
<dbReference type="AlphaFoldDB" id="A0A5N5JJS0"/>
<protein>
    <recommendedName>
        <fullName evidence="5">Ig-like domain-containing protein</fullName>
    </recommendedName>
</protein>